<name>A0A131YG68_RHIAP</name>
<dbReference type="InterPro" id="IPR012677">
    <property type="entry name" value="Nucleotide-bd_a/b_plait_sf"/>
</dbReference>
<dbReference type="Gene3D" id="3.30.70.330">
    <property type="match status" value="1"/>
</dbReference>
<protein>
    <submittedName>
        <fullName evidence="3">Calcipressin-2</fullName>
    </submittedName>
</protein>
<dbReference type="GO" id="GO:0005634">
    <property type="term" value="C:nucleus"/>
    <property type="evidence" value="ECO:0007669"/>
    <property type="project" value="TreeGrafter"/>
</dbReference>
<dbReference type="FunFam" id="3.30.70.330:FF:000092">
    <property type="entry name" value="Calcipressin-2 isoform 2"/>
    <property type="match status" value="1"/>
</dbReference>
<accession>A0A131YG68</accession>
<dbReference type="GO" id="GO:0008597">
    <property type="term" value="F:calcium-dependent protein serine/threonine phosphatase regulator activity"/>
    <property type="evidence" value="ECO:0007669"/>
    <property type="project" value="TreeGrafter"/>
</dbReference>
<comment type="similarity">
    <text evidence="1">Belongs to the RCAN family.</text>
</comment>
<dbReference type="GO" id="GO:0019722">
    <property type="term" value="P:calcium-mediated signaling"/>
    <property type="evidence" value="ECO:0007669"/>
    <property type="project" value="InterPro"/>
</dbReference>
<evidence type="ECO:0000256" key="2">
    <source>
        <dbReference type="SAM" id="MobiDB-lite"/>
    </source>
</evidence>
<dbReference type="CDD" id="cd12434">
    <property type="entry name" value="RRM_RCAN_like"/>
    <property type="match status" value="1"/>
</dbReference>
<dbReference type="SUPFAM" id="SSF54928">
    <property type="entry name" value="RNA-binding domain, RBD"/>
    <property type="match status" value="1"/>
</dbReference>
<feature type="region of interest" description="Disordered" evidence="2">
    <location>
        <begin position="194"/>
        <end position="223"/>
    </location>
</feature>
<organism evidence="3">
    <name type="scientific">Rhipicephalus appendiculatus</name>
    <name type="common">Brown ear tick</name>
    <dbReference type="NCBI Taxonomy" id="34631"/>
    <lineage>
        <taxon>Eukaryota</taxon>
        <taxon>Metazoa</taxon>
        <taxon>Ecdysozoa</taxon>
        <taxon>Arthropoda</taxon>
        <taxon>Chelicerata</taxon>
        <taxon>Arachnida</taxon>
        <taxon>Acari</taxon>
        <taxon>Parasitiformes</taxon>
        <taxon>Ixodida</taxon>
        <taxon>Ixodoidea</taxon>
        <taxon>Ixodidae</taxon>
        <taxon>Rhipicephalinae</taxon>
        <taxon>Rhipicephalus</taxon>
        <taxon>Rhipicephalus</taxon>
    </lineage>
</organism>
<dbReference type="GO" id="GO:0007617">
    <property type="term" value="P:mating behavior"/>
    <property type="evidence" value="ECO:0007669"/>
    <property type="project" value="UniProtKB-ARBA"/>
</dbReference>
<dbReference type="Pfam" id="PF04847">
    <property type="entry name" value="Calcipressin"/>
    <property type="match status" value="1"/>
</dbReference>
<dbReference type="AlphaFoldDB" id="A0A131YG68"/>
<evidence type="ECO:0000313" key="3">
    <source>
        <dbReference type="EMBL" id="JAP78353.1"/>
    </source>
</evidence>
<dbReference type="GO" id="GO:0005737">
    <property type="term" value="C:cytoplasm"/>
    <property type="evidence" value="ECO:0007669"/>
    <property type="project" value="TreeGrafter"/>
</dbReference>
<dbReference type="GO" id="GO:0003676">
    <property type="term" value="F:nucleic acid binding"/>
    <property type="evidence" value="ECO:0007669"/>
    <property type="project" value="InterPro"/>
</dbReference>
<feature type="region of interest" description="Disordered" evidence="2">
    <location>
        <begin position="119"/>
        <end position="150"/>
    </location>
</feature>
<proteinExistence type="inferred from homology"/>
<reference evidence="3" key="1">
    <citation type="journal article" date="2016" name="Ticks Tick Borne Dis.">
        <title>De novo assembly and annotation of the salivary gland transcriptome of Rhipicephalus appendiculatus male and female ticks during blood feeding.</title>
        <authorList>
            <person name="de Castro M.H."/>
            <person name="de Klerk D."/>
            <person name="Pienaar R."/>
            <person name="Latif A.A."/>
            <person name="Rees D.J."/>
            <person name="Mans B.J."/>
        </authorList>
    </citation>
    <scope>NUCLEOTIDE SEQUENCE</scope>
    <source>
        <tissue evidence="3">Salivary glands</tissue>
    </source>
</reference>
<dbReference type="InterPro" id="IPR006931">
    <property type="entry name" value="Calcipressin"/>
</dbReference>
<sequence length="223" mass="24799">MMKTRDSASGDMEECHRMSALEDCEVLLNDLADTSDLPTSLIITNVDVSVFTDPEQKAKFEEMFELIEPGATFGYFRSFRRARVTFESPDSAARARIHCHQMQFGESVLNCYFAQASSPDEGKDGHLQPPSPQRQFLISPPASPPVGWEPVEEHEPCINYDIITALTNLAPGEPHELHPASETQPGIVVHVCEEVSSSEPKREKPTFIHTPCPGRPCNEEESS</sequence>
<dbReference type="PANTHER" id="PTHR10300">
    <property type="entry name" value="CALCIPRESSIN"/>
    <property type="match status" value="1"/>
</dbReference>
<dbReference type="EMBL" id="GEDV01010204">
    <property type="protein sequence ID" value="JAP78353.1"/>
    <property type="molecule type" value="Transcribed_RNA"/>
</dbReference>
<dbReference type="PANTHER" id="PTHR10300:SF14">
    <property type="entry name" value="PROTEIN SARAH"/>
    <property type="match status" value="1"/>
</dbReference>
<evidence type="ECO:0000256" key="1">
    <source>
        <dbReference type="ARBA" id="ARBA00008209"/>
    </source>
</evidence>
<dbReference type="InterPro" id="IPR035979">
    <property type="entry name" value="RBD_domain_sf"/>
</dbReference>